<comment type="caution">
    <text evidence="2">The sequence shown here is derived from an EMBL/GenBank/DDBJ whole genome shotgun (WGS) entry which is preliminary data.</text>
</comment>
<keyword evidence="1" id="KW-0472">Membrane</keyword>
<name>A0A0F9K6S3_9ZZZZ</name>
<evidence type="ECO:0000256" key="1">
    <source>
        <dbReference type="SAM" id="Phobius"/>
    </source>
</evidence>
<evidence type="ECO:0000313" key="2">
    <source>
        <dbReference type="EMBL" id="KKM77824.1"/>
    </source>
</evidence>
<gene>
    <name evidence="2" type="ORF">LCGC14_1366160</name>
</gene>
<feature type="transmembrane region" description="Helical" evidence="1">
    <location>
        <begin position="58"/>
        <end position="79"/>
    </location>
</feature>
<accession>A0A0F9K6S3</accession>
<organism evidence="2">
    <name type="scientific">marine sediment metagenome</name>
    <dbReference type="NCBI Taxonomy" id="412755"/>
    <lineage>
        <taxon>unclassified sequences</taxon>
        <taxon>metagenomes</taxon>
        <taxon>ecological metagenomes</taxon>
    </lineage>
</organism>
<dbReference type="AlphaFoldDB" id="A0A0F9K6S3"/>
<reference evidence="2" key="1">
    <citation type="journal article" date="2015" name="Nature">
        <title>Complex archaea that bridge the gap between prokaryotes and eukaryotes.</title>
        <authorList>
            <person name="Spang A."/>
            <person name="Saw J.H."/>
            <person name="Jorgensen S.L."/>
            <person name="Zaremba-Niedzwiedzka K."/>
            <person name="Martijn J."/>
            <person name="Lind A.E."/>
            <person name="van Eijk R."/>
            <person name="Schleper C."/>
            <person name="Guy L."/>
            <person name="Ettema T.J."/>
        </authorList>
    </citation>
    <scope>NUCLEOTIDE SEQUENCE</scope>
</reference>
<feature type="transmembrane region" description="Helical" evidence="1">
    <location>
        <begin position="133"/>
        <end position="158"/>
    </location>
</feature>
<sequence length="164" mass="17109">MGAGKILVIIGALLTLVSTFFLAFYEAASGDFGSGLGFIYNIADIMANPGDYVSGQTMTVYIVAIVYIVFLISGVLQLLGLANRVFAIIGSAIVLFASIMMLLVLLNILPAYADYITLFEQPAIVPGILPYNLPIGIGSLGTYTVLAGGVLGFVGGILGTKDSF</sequence>
<protein>
    <submittedName>
        <fullName evidence="2">Uncharacterized protein</fullName>
    </submittedName>
</protein>
<keyword evidence="1" id="KW-1133">Transmembrane helix</keyword>
<proteinExistence type="predicted"/>
<keyword evidence="1" id="KW-0812">Transmembrane</keyword>
<feature type="transmembrane region" description="Helical" evidence="1">
    <location>
        <begin position="7"/>
        <end position="25"/>
    </location>
</feature>
<dbReference type="EMBL" id="LAZR01008586">
    <property type="protein sequence ID" value="KKM77824.1"/>
    <property type="molecule type" value="Genomic_DNA"/>
</dbReference>
<feature type="transmembrane region" description="Helical" evidence="1">
    <location>
        <begin position="86"/>
        <end position="113"/>
    </location>
</feature>